<sequence length="309" mass="35734">MSKEKDLLQQHYDASAENYHLQYERNLLSDVNRAYPANYFRLQLLLNSFLRNNVKRVIEVGVGEGTPLVTLTKGGIDVAGFDISESMVSKCKYNFKKNNLDESKIMWGDIQDPITYASLLKDGQFDALLAMGVTPHVRNDEFVLKNMRDMVRPGGRVFIEFRNKLFSLFTFNKYTYEFIMDDLLRGVSPKIKKIVEMDLKKRLEMDKPPARLIGESAHLIDESVNDNVPGYDAILSKFHNPFEVLDLFKICGFVDTQLLWYHFHPAMPYLNEQNKELFRDEALKLEHDTTGWRGLFLCSAFVVEAVKPK</sequence>
<dbReference type="PANTHER" id="PTHR43861:SF1">
    <property type="entry name" value="TRANS-ACONITATE 2-METHYLTRANSFERASE"/>
    <property type="match status" value="1"/>
</dbReference>
<dbReference type="CDD" id="cd02440">
    <property type="entry name" value="AdoMet_MTases"/>
    <property type="match status" value="1"/>
</dbReference>
<comment type="caution">
    <text evidence="2">The sequence shown here is derived from an EMBL/GenBank/DDBJ whole genome shotgun (WGS) entry which is preliminary data.</text>
</comment>
<dbReference type="Pfam" id="PF08241">
    <property type="entry name" value="Methyltransf_11"/>
    <property type="match status" value="1"/>
</dbReference>
<dbReference type="EMBL" id="WFLN01000010">
    <property type="protein sequence ID" value="KAB8028025.1"/>
    <property type="molecule type" value="Genomic_DNA"/>
</dbReference>
<evidence type="ECO:0000313" key="2">
    <source>
        <dbReference type="EMBL" id="KAB8028025.1"/>
    </source>
</evidence>
<feature type="domain" description="Methyltransferase type 11" evidence="1">
    <location>
        <begin position="59"/>
        <end position="159"/>
    </location>
</feature>
<evidence type="ECO:0000259" key="1">
    <source>
        <dbReference type="Pfam" id="PF08241"/>
    </source>
</evidence>
<keyword evidence="2" id="KW-0489">Methyltransferase</keyword>
<dbReference type="GO" id="GO:0032259">
    <property type="term" value="P:methylation"/>
    <property type="evidence" value="ECO:0007669"/>
    <property type="project" value="UniProtKB-KW"/>
</dbReference>
<name>A0A833JBE2_9BACT</name>
<dbReference type="Gene3D" id="3.40.50.150">
    <property type="entry name" value="Vaccinia Virus protein VP39"/>
    <property type="match status" value="1"/>
</dbReference>
<evidence type="ECO:0000313" key="3">
    <source>
        <dbReference type="Proteomes" id="UP000442694"/>
    </source>
</evidence>
<organism evidence="2 3">
    <name type="scientific">Fluviispira multicolorata</name>
    <dbReference type="NCBI Taxonomy" id="2654512"/>
    <lineage>
        <taxon>Bacteria</taxon>
        <taxon>Pseudomonadati</taxon>
        <taxon>Bdellovibrionota</taxon>
        <taxon>Oligoflexia</taxon>
        <taxon>Silvanigrellales</taxon>
        <taxon>Silvanigrellaceae</taxon>
        <taxon>Fluviispira</taxon>
    </lineage>
</organism>
<protein>
    <submittedName>
        <fullName evidence="2">Methyltransferase domain-containing protein</fullName>
    </submittedName>
</protein>
<dbReference type="GO" id="GO:0008757">
    <property type="term" value="F:S-adenosylmethionine-dependent methyltransferase activity"/>
    <property type="evidence" value="ECO:0007669"/>
    <property type="project" value="InterPro"/>
</dbReference>
<keyword evidence="3" id="KW-1185">Reference proteome</keyword>
<dbReference type="InterPro" id="IPR029063">
    <property type="entry name" value="SAM-dependent_MTases_sf"/>
</dbReference>
<dbReference type="InterPro" id="IPR013216">
    <property type="entry name" value="Methyltransf_11"/>
</dbReference>
<dbReference type="Proteomes" id="UP000442694">
    <property type="component" value="Unassembled WGS sequence"/>
</dbReference>
<proteinExistence type="predicted"/>
<reference evidence="2 3" key="1">
    <citation type="submission" date="2019-10" db="EMBL/GenBank/DDBJ databases">
        <title>New genus of Silvanigrellaceae.</title>
        <authorList>
            <person name="Pitt A."/>
            <person name="Hahn M.W."/>
        </authorList>
    </citation>
    <scope>NUCLEOTIDE SEQUENCE [LARGE SCALE GENOMIC DNA]</scope>
    <source>
        <strain evidence="2 3">33A1-SZDP</strain>
    </source>
</reference>
<keyword evidence="2" id="KW-0808">Transferase</keyword>
<dbReference type="PANTHER" id="PTHR43861">
    <property type="entry name" value="TRANS-ACONITATE 2-METHYLTRANSFERASE-RELATED"/>
    <property type="match status" value="1"/>
</dbReference>
<accession>A0A833JBE2</accession>
<dbReference type="SUPFAM" id="SSF53335">
    <property type="entry name" value="S-adenosyl-L-methionine-dependent methyltransferases"/>
    <property type="match status" value="1"/>
</dbReference>
<dbReference type="AlphaFoldDB" id="A0A833JBE2"/>
<gene>
    <name evidence="2" type="ORF">GCL57_13305</name>
</gene>